<keyword evidence="2" id="KW-1185">Reference proteome</keyword>
<protein>
    <recommendedName>
        <fullName evidence="3">F-box domain-containing protein</fullName>
    </recommendedName>
</protein>
<dbReference type="EMBL" id="JAUEPU010000013">
    <property type="protein sequence ID" value="KAK0497580.1"/>
    <property type="molecule type" value="Genomic_DNA"/>
</dbReference>
<accession>A0AA39UXW7</accession>
<organism evidence="1 2">
    <name type="scientific">Armillaria luteobubalina</name>
    <dbReference type="NCBI Taxonomy" id="153913"/>
    <lineage>
        <taxon>Eukaryota</taxon>
        <taxon>Fungi</taxon>
        <taxon>Dikarya</taxon>
        <taxon>Basidiomycota</taxon>
        <taxon>Agaricomycotina</taxon>
        <taxon>Agaricomycetes</taxon>
        <taxon>Agaricomycetidae</taxon>
        <taxon>Agaricales</taxon>
        <taxon>Marasmiineae</taxon>
        <taxon>Physalacriaceae</taxon>
        <taxon>Armillaria</taxon>
    </lineage>
</organism>
<gene>
    <name evidence="1" type="ORF">EDD18DRAFT_1162992</name>
</gene>
<evidence type="ECO:0000313" key="1">
    <source>
        <dbReference type="EMBL" id="KAK0497580.1"/>
    </source>
</evidence>
<dbReference type="AlphaFoldDB" id="A0AA39UXW7"/>
<evidence type="ECO:0000313" key="2">
    <source>
        <dbReference type="Proteomes" id="UP001175228"/>
    </source>
</evidence>
<sequence>MSLINRLPPELLAEIFERTIPAFSSDSLTDSWEAPWIIGQVSSFWRRLVLSLPYVWSSISVNTYRKHTIPKLKVALARSRAAPLTIYLFLSQRMTEVYRLLCNERRRWKSIDITLQGSSRVTAQQFHPLLASGADCPILESFHLAMNVNLPERFLDRAPMLHDVRLAMGRSPLQTNALPWSRLTNFITTFLTVEQLFVILREAPQLDTLKVYGYRKTNVTSPLVLVHASLATFLIPDISPFPFFTLPALTDLYVRYPTDRNDADIFSAFVSRSDCPLESLRLSFDTFTVYLVDTIASLRTLQKLHITFFNGNITPLLFALSTPRLILPSLQVLELNQTHRTFAPLCLRDVVDLISCRREHTPLQCVMMESNLILPIRPQEQAPFLATLREIQRGGLVIEILNKGKDILSSL</sequence>
<evidence type="ECO:0008006" key="3">
    <source>
        <dbReference type="Google" id="ProtNLM"/>
    </source>
</evidence>
<reference evidence="1" key="1">
    <citation type="submission" date="2023-06" db="EMBL/GenBank/DDBJ databases">
        <authorList>
            <consortium name="Lawrence Berkeley National Laboratory"/>
            <person name="Ahrendt S."/>
            <person name="Sahu N."/>
            <person name="Indic B."/>
            <person name="Wong-Bajracharya J."/>
            <person name="Merenyi Z."/>
            <person name="Ke H.-M."/>
            <person name="Monk M."/>
            <person name="Kocsube S."/>
            <person name="Drula E."/>
            <person name="Lipzen A."/>
            <person name="Balint B."/>
            <person name="Henrissat B."/>
            <person name="Andreopoulos B."/>
            <person name="Martin F.M."/>
            <person name="Harder C.B."/>
            <person name="Rigling D."/>
            <person name="Ford K.L."/>
            <person name="Foster G.D."/>
            <person name="Pangilinan J."/>
            <person name="Papanicolaou A."/>
            <person name="Barry K."/>
            <person name="LaButti K."/>
            <person name="Viragh M."/>
            <person name="Koriabine M."/>
            <person name="Yan M."/>
            <person name="Riley R."/>
            <person name="Champramary S."/>
            <person name="Plett K.L."/>
            <person name="Tsai I.J."/>
            <person name="Slot J."/>
            <person name="Sipos G."/>
            <person name="Plett J."/>
            <person name="Nagy L.G."/>
            <person name="Grigoriev I.V."/>
        </authorList>
    </citation>
    <scope>NUCLEOTIDE SEQUENCE</scope>
    <source>
        <strain evidence="1">HWK02</strain>
    </source>
</reference>
<name>A0AA39UXW7_9AGAR</name>
<dbReference type="Gene3D" id="3.80.10.10">
    <property type="entry name" value="Ribonuclease Inhibitor"/>
    <property type="match status" value="1"/>
</dbReference>
<dbReference type="Proteomes" id="UP001175228">
    <property type="component" value="Unassembled WGS sequence"/>
</dbReference>
<dbReference type="SUPFAM" id="SSF52047">
    <property type="entry name" value="RNI-like"/>
    <property type="match status" value="1"/>
</dbReference>
<dbReference type="InterPro" id="IPR032675">
    <property type="entry name" value="LRR_dom_sf"/>
</dbReference>
<proteinExistence type="predicted"/>
<comment type="caution">
    <text evidence="1">The sequence shown here is derived from an EMBL/GenBank/DDBJ whole genome shotgun (WGS) entry which is preliminary data.</text>
</comment>